<evidence type="ECO:0000313" key="2">
    <source>
        <dbReference type="Proteomes" id="UP000287188"/>
    </source>
</evidence>
<reference evidence="2" key="1">
    <citation type="submission" date="2018-12" db="EMBL/GenBank/DDBJ databases">
        <title>Tengunoibacter tsumagoiensis gen. nov., sp. nov., Dictyobacter kobayashii sp. nov., D. alpinus sp. nov., and D. joshuensis sp. nov. and description of Dictyobacteraceae fam. nov. within the order Ktedonobacterales isolated from Tengu-no-mugimeshi.</title>
        <authorList>
            <person name="Wang C.M."/>
            <person name="Zheng Y."/>
            <person name="Sakai Y."/>
            <person name="Toyoda A."/>
            <person name="Minakuchi Y."/>
            <person name="Abe K."/>
            <person name="Yokota A."/>
            <person name="Yabe S."/>
        </authorList>
    </citation>
    <scope>NUCLEOTIDE SEQUENCE [LARGE SCALE GENOMIC DNA]</scope>
    <source>
        <strain evidence="2">Uno11</strain>
    </source>
</reference>
<sequence length="60" mass="7210">MARMLFKLRKHIQLWQFLSNRLMVIDLIYKNFADKNYKKYIEEGCSGLLNILLVGVNYIE</sequence>
<dbReference type="Proteomes" id="UP000287188">
    <property type="component" value="Unassembled WGS sequence"/>
</dbReference>
<accession>A0A402AW26</accession>
<gene>
    <name evidence="1" type="ORF">KDK_71220</name>
</gene>
<organism evidence="1 2">
    <name type="scientific">Dictyobacter kobayashii</name>
    <dbReference type="NCBI Taxonomy" id="2014872"/>
    <lineage>
        <taxon>Bacteria</taxon>
        <taxon>Bacillati</taxon>
        <taxon>Chloroflexota</taxon>
        <taxon>Ktedonobacteria</taxon>
        <taxon>Ktedonobacterales</taxon>
        <taxon>Dictyobacteraceae</taxon>
        <taxon>Dictyobacter</taxon>
    </lineage>
</organism>
<comment type="caution">
    <text evidence="1">The sequence shown here is derived from an EMBL/GenBank/DDBJ whole genome shotgun (WGS) entry which is preliminary data.</text>
</comment>
<protein>
    <submittedName>
        <fullName evidence="1">Uncharacterized protein</fullName>
    </submittedName>
</protein>
<name>A0A402AW26_9CHLR</name>
<dbReference type="EMBL" id="BIFS01000002">
    <property type="protein sequence ID" value="GCE23322.1"/>
    <property type="molecule type" value="Genomic_DNA"/>
</dbReference>
<evidence type="ECO:0000313" key="1">
    <source>
        <dbReference type="EMBL" id="GCE23322.1"/>
    </source>
</evidence>
<dbReference type="AlphaFoldDB" id="A0A402AW26"/>
<keyword evidence="2" id="KW-1185">Reference proteome</keyword>
<proteinExistence type="predicted"/>